<evidence type="ECO:0000313" key="4">
    <source>
        <dbReference type="Proteomes" id="UP001207654"/>
    </source>
</evidence>
<feature type="transmembrane region" description="Helical" evidence="2">
    <location>
        <begin position="330"/>
        <end position="352"/>
    </location>
</feature>
<keyword evidence="2" id="KW-0812">Transmembrane</keyword>
<keyword evidence="4" id="KW-1185">Reference proteome</keyword>
<reference evidence="3 4" key="1">
    <citation type="submission" date="2022-11" db="EMBL/GenBank/DDBJ databases">
        <title>Minimal conservation of predation-associated metabolite biosynthetic gene clusters underscores biosynthetic potential of Myxococcota including descriptions for ten novel species: Archangium lansinium sp. nov., Myxococcus landrumus sp. nov., Nannocystis bai.</title>
        <authorList>
            <person name="Ahearne A."/>
            <person name="Stevens C."/>
            <person name="Phillips K."/>
        </authorList>
    </citation>
    <scope>NUCLEOTIDE SEQUENCE [LARGE SCALE GENOMIC DNA]</scope>
    <source>
        <strain evidence="3 4">MIWBW</strain>
    </source>
</reference>
<evidence type="ECO:0000256" key="1">
    <source>
        <dbReference type="SAM" id="MobiDB-lite"/>
    </source>
</evidence>
<accession>A0ABT4ACY2</accession>
<sequence length="374" mass="40207">MTFRRLLFHVHLYAGLSVGALLAVMGLTGAALVFGEELDRHLQPEVRRVEPTGERVPLARVVEVVTEHQGGTPPRQLRIPERPDAPLEAWMKPHGALKVYVDPYSGVVLGARTPGQSLVGTLRELHVRLFADELGHAVVGTAGLVLIALCLSGLVLWWPGRRKLAEGLTLRRPLRWRRANYDLHKLGGLLSLAFLLVAGLTGAALVFPLPFERALQFVTGSAPRSAPPKPGPATGEPLPLDALLAEADQALPGARTTRVDLPTSPGAPLRVRKRFPDEPHPNGMSVVDVDCHTGAVLRAENALEAPLAARLMTLRFPLHIGSLGGLATRLLAVLTGLFPAGLFLTGFFLWLARTRAAAAPARRAALMPSRESTS</sequence>
<evidence type="ECO:0000313" key="3">
    <source>
        <dbReference type="EMBL" id="MCY1079516.1"/>
    </source>
</evidence>
<gene>
    <name evidence="3" type="ORF">OV287_34165</name>
</gene>
<organism evidence="3 4">
    <name type="scientific">Archangium lansingense</name>
    <dbReference type="NCBI Taxonomy" id="2995310"/>
    <lineage>
        <taxon>Bacteria</taxon>
        <taxon>Pseudomonadati</taxon>
        <taxon>Myxococcota</taxon>
        <taxon>Myxococcia</taxon>
        <taxon>Myxococcales</taxon>
        <taxon>Cystobacterineae</taxon>
        <taxon>Archangiaceae</taxon>
        <taxon>Archangium</taxon>
    </lineage>
</organism>
<comment type="caution">
    <text evidence="3">The sequence shown here is derived from an EMBL/GenBank/DDBJ whole genome shotgun (WGS) entry which is preliminary data.</text>
</comment>
<dbReference type="Pfam" id="PF03929">
    <property type="entry name" value="PepSY_TM"/>
    <property type="match status" value="1"/>
</dbReference>
<feature type="transmembrane region" description="Helical" evidence="2">
    <location>
        <begin position="186"/>
        <end position="207"/>
    </location>
</feature>
<dbReference type="PANTHER" id="PTHR34219:SF3">
    <property type="entry name" value="BLL7967 PROTEIN"/>
    <property type="match status" value="1"/>
</dbReference>
<evidence type="ECO:0000256" key="2">
    <source>
        <dbReference type="SAM" id="Phobius"/>
    </source>
</evidence>
<keyword evidence="2" id="KW-0472">Membrane</keyword>
<keyword evidence="2" id="KW-1133">Transmembrane helix</keyword>
<dbReference type="RefSeq" id="WP_267538232.1">
    <property type="nucleotide sequence ID" value="NZ_JAPNKA010000001.1"/>
</dbReference>
<dbReference type="PANTHER" id="PTHR34219">
    <property type="entry name" value="IRON-REGULATED INNER MEMBRANE PROTEIN-RELATED"/>
    <property type="match status" value="1"/>
</dbReference>
<name>A0ABT4ACY2_9BACT</name>
<proteinExistence type="predicted"/>
<feature type="transmembrane region" description="Helical" evidence="2">
    <location>
        <begin position="134"/>
        <end position="158"/>
    </location>
</feature>
<feature type="transmembrane region" description="Helical" evidence="2">
    <location>
        <begin position="12"/>
        <end position="34"/>
    </location>
</feature>
<dbReference type="EMBL" id="JAPNKA010000001">
    <property type="protein sequence ID" value="MCY1079516.1"/>
    <property type="molecule type" value="Genomic_DNA"/>
</dbReference>
<protein>
    <submittedName>
        <fullName evidence="3">PepSY-associated TM helix domain-containing protein</fullName>
    </submittedName>
</protein>
<dbReference type="Proteomes" id="UP001207654">
    <property type="component" value="Unassembled WGS sequence"/>
</dbReference>
<feature type="region of interest" description="Disordered" evidence="1">
    <location>
        <begin position="256"/>
        <end position="277"/>
    </location>
</feature>
<dbReference type="InterPro" id="IPR005625">
    <property type="entry name" value="PepSY-ass_TM"/>
</dbReference>